<evidence type="ECO:0000313" key="7">
    <source>
        <dbReference type="Proteomes" id="UP000092574"/>
    </source>
</evidence>
<evidence type="ECO:0000256" key="3">
    <source>
        <dbReference type="ARBA" id="ARBA00022679"/>
    </source>
</evidence>
<dbReference type="AlphaFoldDB" id="A0A1C7IF64"/>
<reference evidence="6" key="1">
    <citation type="submission" date="2017-04" db="EMBL/GenBank/DDBJ databases">
        <title>Complete Genome Sequences of Twelve Strains of a Stable Defined Moderately Diverse Mouse Microbiota 2 (sDMDMm2).</title>
        <authorList>
            <person name="Uchimura Y."/>
            <person name="Wyss M."/>
            <person name="Brugiroux S."/>
            <person name="Limenitakis J.P."/>
            <person name="Stecher B."/>
            <person name="McCoy K.D."/>
            <person name="Macpherson A.J."/>
        </authorList>
    </citation>
    <scope>NUCLEOTIDE SEQUENCE</scope>
    <source>
        <strain evidence="6">YL58</strain>
    </source>
</reference>
<dbReference type="Pfam" id="PF02086">
    <property type="entry name" value="MethyltransfD12"/>
    <property type="match status" value="1"/>
</dbReference>
<evidence type="ECO:0000313" key="6">
    <source>
        <dbReference type="EMBL" id="ANU77493.1"/>
    </source>
</evidence>
<dbReference type="PROSITE" id="PS00092">
    <property type="entry name" value="N6_MTASE"/>
    <property type="match status" value="1"/>
</dbReference>
<evidence type="ECO:0000256" key="1">
    <source>
        <dbReference type="ARBA" id="ARBA00011900"/>
    </source>
</evidence>
<dbReference type="RefSeq" id="WP_065543619.1">
    <property type="nucleotide sequence ID" value="NZ_CP015405.2"/>
</dbReference>
<sequence length="352" mass="40508">MGIEFLGNKRQLEDFIISNIKNHTDSNCINCLDAFSGSGSVSIALKKNGYSVTANDFLASASVITSAVLLNQSEPRFEKVITKEHIETGSDPYNSVLNYLNALEGKSGFVYRNYSPASVNNSDIERMYFTEENAKKIDAIRMKILEWKDYLEKNEEALLLTDLIHAVSGVSNIAGTYGCYMKYWKKKAIAEIRLKKSEIIPGKLNRHYYVTNENIDNVIGNESYDIIYADPPYTKRQYSAYYHLLETIVLYDNPEIEGSTGLRNWKEKSSDFCYKRKAPRALERMLSKAKCKYFVMSYNDEGQIQHEKILEILGKYGEITVKEAEYKRYKSNSASNQRKDVIERLYILRMEK</sequence>
<accession>A0A1C7IF64</accession>
<dbReference type="SUPFAM" id="SSF53335">
    <property type="entry name" value="S-adenosyl-L-methionine-dependent methyltransferases"/>
    <property type="match status" value="1"/>
</dbReference>
<dbReference type="InterPro" id="IPR012327">
    <property type="entry name" value="MeTrfase_D12"/>
</dbReference>
<dbReference type="InterPro" id="IPR029063">
    <property type="entry name" value="SAM-dependent_MTases_sf"/>
</dbReference>
<dbReference type="Gene3D" id="3.40.50.150">
    <property type="entry name" value="Vaccinia Virus protein VP39"/>
    <property type="match status" value="1"/>
</dbReference>
<proteinExistence type="predicted"/>
<dbReference type="EC" id="2.1.1.72" evidence="1"/>
<keyword evidence="2" id="KW-0489">Methyltransferase</keyword>
<dbReference type="Proteomes" id="UP000092574">
    <property type="component" value="Chromosome"/>
</dbReference>
<comment type="catalytic activity">
    <reaction evidence="5">
        <text>a 2'-deoxyadenosine in DNA + S-adenosyl-L-methionine = an N(6)-methyl-2'-deoxyadenosine in DNA + S-adenosyl-L-homocysteine + H(+)</text>
        <dbReference type="Rhea" id="RHEA:15197"/>
        <dbReference type="Rhea" id="RHEA-COMP:12418"/>
        <dbReference type="Rhea" id="RHEA-COMP:12419"/>
        <dbReference type="ChEBI" id="CHEBI:15378"/>
        <dbReference type="ChEBI" id="CHEBI:57856"/>
        <dbReference type="ChEBI" id="CHEBI:59789"/>
        <dbReference type="ChEBI" id="CHEBI:90615"/>
        <dbReference type="ChEBI" id="CHEBI:90616"/>
        <dbReference type="EC" id="2.1.1.72"/>
    </reaction>
</comment>
<gene>
    <name evidence="6" type="ORF">A4V09_18135</name>
</gene>
<dbReference type="InterPro" id="IPR002052">
    <property type="entry name" value="DNA_methylase_N6_adenine_CS"/>
</dbReference>
<dbReference type="KEGG" id="byl:A4V09_18135"/>
<evidence type="ECO:0000256" key="5">
    <source>
        <dbReference type="ARBA" id="ARBA00047942"/>
    </source>
</evidence>
<dbReference type="GO" id="GO:0032259">
    <property type="term" value="P:methylation"/>
    <property type="evidence" value="ECO:0007669"/>
    <property type="project" value="UniProtKB-KW"/>
</dbReference>
<dbReference type="GO" id="GO:0003676">
    <property type="term" value="F:nucleic acid binding"/>
    <property type="evidence" value="ECO:0007669"/>
    <property type="project" value="InterPro"/>
</dbReference>
<keyword evidence="7" id="KW-1185">Reference proteome</keyword>
<dbReference type="STRING" id="1796616.A4V09_18135"/>
<keyword evidence="4" id="KW-0949">S-adenosyl-L-methionine</keyword>
<dbReference type="PRINTS" id="PR00505">
    <property type="entry name" value="D12N6MTFRASE"/>
</dbReference>
<evidence type="ECO:0000256" key="4">
    <source>
        <dbReference type="ARBA" id="ARBA00022691"/>
    </source>
</evidence>
<evidence type="ECO:0000256" key="2">
    <source>
        <dbReference type="ARBA" id="ARBA00022603"/>
    </source>
</evidence>
<name>A0A1C7IF64_9FIRM</name>
<dbReference type="GO" id="GO:0009307">
    <property type="term" value="P:DNA restriction-modification system"/>
    <property type="evidence" value="ECO:0007669"/>
    <property type="project" value="InterPro"/>
</dbReference>
<protein>
    <recommendedName>
        <fullName evidence="1">site-specific DNA-methyltransferase (adenine-specific)</fullName>
        <ecNumber evidence="1">2.1.1.72</ecNumber>
    </recommendedName>
</protein>
<dbReference type="OrthoDB" id="9805629at2"/>
<dbReference type="REBASE" id="153373">
    <property type="entry name" value="M.BspYL58ORF18135P"/>
</dbReference>
<dbReference type="EMBL" id="CP015405">
    <property type="protein sequence ID" value="ANU77493.1"/>
    <property type="molecule type" value="Genomic_DNA"/>
</dbReference>
<dbReference type="GO" id="GO:0009007">
    <property type="term" value="F:site-specific DNA-methyltransferase (adenine-specific) activity"/>
    <property type="evidence" value="ECO:0007669"/>
    <property type="project" value="UniProtKB-EC"/>
</dbReference>
<keyword evidence="3" id="KW-0808">Transferase</keyword>
<organism evidence="6 7">
    <name type="scientific">Blautia pseudococcoides</name>
    <dbReference type="NCBI Taxonomy" id="1796616"/>
    <lineage>
        <taxon>Bacteria</taxon>
        <taxon>Bacillati</taxon>
        <taxon>Bacillota</taxon>
        <taxon>Clostridia</taxon>
        <taxon>Lachnospirales</taxon>
        <taxon>Lachnospiraceae</taxon>
        <taxon>Blautia</taxon>
    </lineage>
</organism>